<dbReference type="SUPFAM" id="SSF51658">
    <property type="entry name" value="Xylose isomerase-like"/>
    <property type="match status" value="1"/>
</dbReference>
<reference evidence="2 3" key="1">
    <citation type="submission" date="2024-06" db="EMBL/GenBank/DDBJ databases">
        <title>The Natural Products Discovery Center: Release of the First 8490 Sequenced Strains for Exploring Actinobacteria Biosynthetic Diversity.</title>
        <authorList>
            <person name="Kalkreuter E."/>
            <person name="Kautsar S.A."/>
            <person name="Yang D."/>
            <person name="Bader C.D."/>
            <person name="Teijaro C.N."/>
            <person name="Fluegel L."/>
            <person name="Davis C.M."/>
            <person name="Simpson J.R."/>
            <person name="Lauterbach L."/>
            <person name="Steele A.D."/>
            <person name="Gui C."/>
            <person name="Meng S."/>
            <person name="Li G."/>
            <person name="Viehrig K."/>
            <person name="Ye F."/>
            <person name="Su P."/>
            <person name="Kiefer A.F."/>
            <person name="Nichols A."/>
            <person name="Cepeda A.J."/>
            <person name="Yan W."/>
            <person name="Fan B."/>
            <person name="Jiang Y."/>
            <person name="Adhikari A."/>
            <person name="Zheng C.-J."/>
            <person name="Schuster L."/>
            <person name="Cowan T.M."/>
            <person name="Smanski M.J."/>
            <person name="Chevrette M.G."/>
            <person name="De Carvalho L.P.S."/>
            <person name="Shen B."/>
        </authorList>
    </citation>
    <scope>NUCLEOTIDE SEQUENCE [LARGE SCALE GENOMIC DNA]</scope>
    <source>
        <strain evidence="2 3">NPDC050100</strain>
    </source>
</reference>
<accession>A0ABV3GI79</accession>
<dbReference type="Pfam" id="PF01261">
    <property type="entry name" value="AP_endonuc_2"/>
    <property type="match status" value="1"/>
</dbReference>
<proteinExistence type="predicted"/>
<dbReference type="InterPro" id="IPR050312">
    <property type="entry name" value="IolE/XylAMocC-like"/>
</dbReference>
<dbReference type="Gene3D" id="3.20.20.150">
    <property type="entry name" value="Divalent-metal-dependent TIM barrel enzymes"/>
    <property type="match status" value="1"/>
</dbReference>
<gene>
    <name evidence="2" type="ORF">AB0I59_21905</name>
</gene>
<dbReference type="InterPro" id="IPR036237">
    <property type="entry name" value="Xyl_isomerase-like_sf"/>
</dbReference>
<evidence type="ECO:0000313" key="2">
    <source>
        <dbReference type="EMBL" id="MEV0971291.1"/>
    </source>
</evidence>
<dbReference type="EMBL" id="JBFALK010000012">
    <property type="protein sequence ID" value="MEV0971291.1"/>
    <property type="molecule type" value="Genomic_DNA"/>
</dbReference>
<protein>
    <submittedName>
        <fullName evidence="2">TIM barrel protein</fullName>
    </submittedName>
</protein>
<dbReference type="RefSeq" id="WP_358135451.1">
    <property type="nucleotide sequence ID" value="NZ_JBFALK010000012.1"/>
</dbReference>
<keyword evidence="3" id="KW-1185">Reference proteome</keyword>
<dbReference type="Proteomes" id="UP001551675">
    <property type="component" value="Unassembled WGS sequence"/>
</dbReference>
<dbReference type="PANTHER" id="PTHR12110:SF48">
    <property type="entry name" value="BLL3656 PROTEIN"/>
    <property type="match status" value="1"/>
</dbReference>
<evidence type="ECO:0000313" key="3">
    <source>
        <dbReference type="Proteomes" id="UP001551675"/>
    </source>
</evidence>
<organism evidence="2 3">
    <name type="scientific">Microtetraspora glauca</name>
    <dbReference type="NCBI Taxonomy" id="1996"/>
    <lineage>
        <taxon>Bacteria</taxon>
        <taxon>Bacillati</taxon>
        <taxon>Actinomycetota</taxon>
        <taxon>Actinomycetes</taxon>
        <taxon>Streptosporangiales</taxon>
        <taxon>Streptosporangiaceae</taxon>
        <taxon>Microtetraspora</taxon>
    </lineage>
</organism>
<dbReference type="InterPro" id="IPR013022">
    <property type="entry name" value="Xyl_isomerase-like_TIM-brl"/>
</dbReference>
<comment type="caution">
    <text evidence="2">The sequence shown here is derived from an EMBL/GenBank/DDBJ whole genome shotgun (WGS) entry which is preliminary data.</text>
</comment>
<evidence type="ECO:0000259" key="1">
    <source>
        <dbReference type="Pfam" id="PF01261"/>
    </source>
</evidence>
<feature type="domain" description="Xylose isomerase-like TIM barrel" evidence="1">
    <location>
        <begin position="26"/>
        <end position="242"/>
    </location>
</feature>
<name>A0ABV3GI79_MICGL</name>
<dbReference type="PANTHER" id="PTHR12110">
    <property type="entry name" value="HYDROXYPYRUVATE ISOMERASE"/>
    <property type="match status" value="1"/>
</dbReference>
<sequence>MSRVLSLSALTVLDLAPPDLVRCGAETGYGAVGLRLVPATPDEPSWPMVGRTPLVERTRLLADDLGIPVWDIEILRLTETTDVREFEAFLETGAYLGASQILVAGMDPERGRLAENLAALAAFAEPYGLTPNLEFMPWTAVSDLADAAEVLRAAAHPNVGLLIDSIHFARSGSDPELIDALPVEWFRYAQLCDAPAREPADQAELIYQARNARLPPGEGGLDVLAPLRHLPPDLPLGVEAPFENHAGIPARIRATRALQATRAVLDRLSGDA</sequence>